<gene>
    <name evidence="3" type="ORF">JKILLFL_G9291</name>
</gene>
<dbReference type="Pfam" id="PF08241">
    <property type="entry name" value="Methyltransf_11"/>
    <property type="match status" value="1"/>
</dbReference>
<keyword evidence="4" id="KW-1185">Reference proteome</keyword>
<name>A0A9N8LXX6_9BASI</name>
<accession>A0A9N8LXX6</accession>
<dbReference type="InterPro" id="IPR002110">
    <property type="entry name" value="Ankyrin_rpt"/>
</dbReference>
<dbReference type="PANTHER" id="PTHR32379">
    <property type="entry name" value="GUANIDINOACETATE N-METHYLTRANSFERASE"/>
    <property type="match status" value="1"/>
</dbReference>
<dbReference type="Proteomes" id="UP000836404">
    <property type="component" value="Unassembled WGS sequence"/>
</dbReference>
<dbReference type="SUPFAM" id="SSF48403">
    <property type="entry name" value="Ankyrin repeat"/>
    <property type="match status" value="1"/>
</dbReference>
<dbReference type="InterPro" id="IPR051038">
    <property type="entry name" value="RMT2/GAMT_Mtase"/>
</dbReference>
<dbReference type="InterPro" id="IPR029063">
    <property type="entry name" value="SAM-dependent_MTases_sf"/>
</dbReference>
<evidence type="ECO:0000313" key="3">
    <source>
        <dbReference type="EMBL" id="CAD6945096.1"/>
    </source>
</evidence>
<dbReference type="Gene3D" id="3.40.50.150">
    <property type="entry name" value="Vaccinia Virus protein VP39"/>
    <property type="match status" value="1"/>
</dbReference>
<reference evidence="3 4" key="1">
    <citation type="submission" date="2020-10" db="EMBL/GenBank/DDBJ databases">
        <authorList>
            <person name="Sedaghatjoo S."/>
        </authorList>
    </citation>
    <scope>NUCLEOTIDE SEQUENCE [LARGE SCALE GENOMIC DNA]</scope>
    <source>
        <strain evidence="3 4">LLFL</strain>
    </source>
</reference>
<comment type="caution">
    <text evidence="3">The sequence shown here is derived from an EMBL/GenBank/DDBJ whole genome shotgun (WGS) entry which is preliminary data.</text>
</comment>
<feature type="domain" description="Methyltransferase type 11" evidence="2">
    <location>
        <begin position="172"/>
        <end position="259"/>
    </location>
</feature>
<feature type="repeat" description="ANK" evidence="1">
    <location>
        <begin position="15"/>
        <end position="47"/>
    </location>
</feature>
<dbReference type="Pfam" id="PF12796">
    <property type="entry name" value="Ank_2"/>
    <property type="match status" value="1"/>
</dbReference>
<dbReference type="SUPFAM" id="SSF53335">
    <property type="entry name" value="S-adenosyl-L-methionine-dependent methyltransferases"/>
    <property type="match status" value="1"/>
</dbReference>
<dbReference type="GO" id="GO:0005634">
    <property type="term" value="C:nucleus"/>
    <property type="evidence" value="ECO:0007669"/>
    <property type="project" value="TreeGrafter"/>
</dbReference>
<dbReference type="GO" id="GO:0005737">
    <property type="term" value="C:cytoplasm"/>
    <property type="evidence" value="ECO:0007669"/>
    <property type="project" value="TreeGrafter"/>
</dbReference>
<dbReference type="PANTHER" id="PTHR32379:SF1">
    <property type="entry name" value="GUANIDINOACETATE N-METHYLTRANSFERASE"/>
    <property type="match status" value="1"/>
</dbReference>
<proteinExistence type="predicted"/>
<dbReference type="PROSITE" id="PS50088">
    <property type="entry name" value="ANK_REPEAT"/>
    <property type="match status" value="1"/>
</dbReference>
<feature type="non-terminal residue" evidence="3">
    <location>
        <position position="268"/>
    </location>
</feature>
<dbReference type="AlphaFoldDB" id="A0A9N8LXX6"/>
<organism evidence="3 4">
    <name type="scientific">Tilletia laevis</name>
    <dbReference type="NCBI Taxonomy" id="157183"/>
    <lineage>
        <taxon>Eukaryota</taxon>
        <taxon>Fungi</taxon>
        <taxon>Dikarya</taxon>
        <taxon>Basidiomycota</taxon>
        <taxon>Ustilaginomycotina</taxon>
        <taxon>Exobasidiomycetes</taxon>
        <taxon>Tilletiales</taxon>
        <taxon>Tilletiaceae</taxon>
        <taxon>Tilletia</taxon>
    </lineage>
</organism>
<protein>
    <recommendedName>
        <fullName evidence="2">Methyltransferase type 11 domain-containing protein</fullName>
    </recommendedName>
</protein>
<dbReference type="InterPro" id="IPR013216">
    <property type="entry name" value="Methyltransf_11"/>
</dbReference>
<dbReference type="GO" id="GO:0019702">
    <property type="term" value="F:protein arginine N5-methyltransferase activity"/>
    <property type="evidence" value="ECO:0007669"/>
    <property type="project" value="TreeGrafter"/>
</dbReference>
<dbReference type="CDD" id="cd02440">
    <property type="entry name" value="AdoMet_MTases"/>
    <property type="match status" value="1"/>
</dbReference>
<dbReference type="Gene3D" id="1.25.40.20">
    <property type="entry name" value="Ankyrin repeat-containing domain"/>
    <property type="match status" value="1"/>
</dbReference>
<dbReference type="InterPro" id="IPR036770">
    <property type="entry name" value="Ankyrin_rpt-contain_sf"/>
</dbReference>
<sequence length="268" mass="29880">MGTASKFESDEQDGLGWSALHLAVVANSPELLQFLLQRGAIWNAVDPRGITAAQLAWSLNYVECSQLLFEEGVRHSMLMNMLAGDDDEAEDDAEDEVDAESGAITLRPEGNELANSNAKFLQSRLIFVTDEDGKERVLDGDSNLVMAAWESDIMDRTAHLLCTDLAPSFSVLNIGFGLGIVDTYFQSYRPGRHVIVEPHPDALAYLRQKGWADREGVEIVEKRWEEALLDPDLGSFDVVYFDTYSQDYKDLKKFFDEVPALLNGPNAR</sequence>
<dbReference type="SMART" id="SM00248">
    <property type="entry name" value="ANK"/>
    <property type="match status" value="2"/>
</dbReference>
<dbReference type="PROSITE" id="PS50297">
    <property type="entry name" value="ANK_REP_REGION"/>
    <property type="match status" value="1"/>
</dbReference>
<evidence type="ECO:0000313" key="4">
    <source>
        <dbReference type="Proteomes" id="UP000836404"/>
    </source>
</evidence>
<keyword evidence="1" id="KW-0040">ANK repeat</keyword>
<dbReference type="EMBL" id="CAJHJF010004734">
    <property type="protein sequence ID" value="CAD6945096.1"/>
    <property type="molecule type" value="Genomic_DNA"/>
</dbReference>
<evidence type="ECO:0000259" key="2">
    <source>
        <dbReference type="Pfam" id="PF08241"/>
    </source>
</evidence>
<evidence type="ECO:0000256" key="1">
    <source>
        <dbReference type="PROSITE-ProRule" id="PRU00023"/>
    </source>
</evidence>